<feature type="transmembrane region" description="Helical" evidence="6">
    <location>
        <begin position="99"/>
        <end position="119"/>
    </location>
</feature>
<keyword evidence="5 6" id="KW-0472">Membrane</keyword>
<dbReference type="Proteomes" id="UP000807850">
    <property type="component" value="Unassembled WGS sequence"/>
</dbReference>
<gene>
    <name evidence="7" type="ORF">HY076_08200</name>
</gene>
<feature type="transmembrane region" description="Helical" evidence="6">
    <location>
        <begin position="29"/>
        <end position="51"/>
    </location>
</feature>
<evidence type="ECO:0000256" key="5">
    <source>
        <dbReference type="ARBA" id="ARBA00023136"/>
    </source>
</evidence>
<proteinExistence type="predicted"/>
<keyword evidence="3 6" id="KW-0812">Transmembrane</keyword>
<comment type="caution">
    <text evidence="7">The sequence shown here is derived from an EMBL/GenBank/DDBJ whole genome shotgun (WGS) entry which is preliminary data.</text>
</comment>
<sequence length="266" mass="26716">MAHPPPAGGLTVHPRRLVRDAMSMALSQYVARIALLARGLVAAAALGPLGYGAWNALNLLLDYGSYASCGALQGLDLALPPEVARGDRAAAARVMRGAWTVVAAGGAAFAIGAAIYLASGAHAVAAPWGIAAPLLMVAAALIQLALQYHLGALRAHGAFAAASAAQAVQAVAGGGLGLALVWRSGVWGLLGGWLAGSLAALIVARRGPVRPPLVPGSVADGAALVRTGFPIFGFFTASLVLRSADRIAFVRYAGTAGLGQYSLGLM</sequence>
<name>A0A9D6L7A6_UNCEI</name>
<comment type="subcellular location">
    <subcellularLocation>
        <location evidence="1">Cell membrane</location>
        <topology evidence="1">Multi-pass membrane protein</topology>
    </subcellularLocation>
</comment>
<dbReference type="EMBL" id="JACQAY010000270">
    <property type="protein sequence ID" value="MBI3540238.1"/>
    <property type="molecule type" value="Genomic_DNA"/>
</dbReference>
<organism evidence="7 8">
    <name type="scientific">Eiseniibacteriota bacterium</name>
    <dbReference type="NCBI Taxonomy" id="2212470"/>
    <lineage>
        <taxon>Bacteria</taxon>
        <taxon>Candidatus Eiseniibacteriota</taxon>
    </lineage>
</organism>
<evidence type="ECO:0000313" key="8">
    <source>
        <dbReference type="Proteomes" id="UP000807850"/>
    </source>
</evidence>
<dbReference type="PANTHER" id="PTHR30250:SF11">
    <property type="entry name" value="O-ANTIGEN TRANSPORTER-RELATED"/>
    <property type="match status" value="1"/>
</dbReference>
<evidence type="ECO:0000256" key="3">
    <source>
        <dbReference type="ARBA" id="ARBA00022692"/>
    </source>
</evidence>
<dbReference type="GO" id="GO:0005886">
    <property type="term" value="C:plasma membrane"/>
    <property type="evidence" value="ECO:0007669"/>
    <property type="project" value="UniProtKB-SubCell"/>
</dbReference>
<evidence type="ECO:0000256" key="1">
    <source>
        <dbReference type="ARBA" id="ARBA00004651"/>
    </source>
</evidence>
<feature type="transmembrane region" description="Helical" evidence="6">
    <location>
        <begin position="158"/>
        <end position="180"/>
    </location>
</feature>
<evidence type="ECO:0008006" key="9">
    <source>
        <dbReference type="Google" id="ProtNLM"/>
    </source>
</evidence>
<accession>A0A9D6L7A6</accession>
<reference evidence="7" key="1">
    <citation type="submission" date="2020-07" db="EMBL/GenBank/DDBJ databases">
        <title>Huge and variable diversity of episymbiotic CPR bacteria and DPANN archaea in groundwater ecosystems.</title>
        <authorList>
            <person name="He C.Y."/>
            <person name="Keren R."/>
            <person name="Whittaker M."/>
            <person name="Farag I.F."/>
            <person name="Doudna J."/>
            <person name="Cate J.H.D."/>
            <person name="Banfield J.F."/>
        </authorList>
    </citation>
    <scope>NUCLEOTIDE SEQUENCE</scope>
    <source>
        <strain evidence="7">NC_groundwater_928_Pr1_S-0.2um_72_17</strain>
    </source>
</reference>
<feature type="transmembrane region" description="Helical" evidence="6">
    <location>
        <begin position="186"/>
        <end position="204"/>
    </location>
</feature>
<protein>
    <recommendedName>
        <fullName evidence="9">Polysaccharide biosynthesis protein</fullName>
    </recommendedName>
</protein>
<keyword evidence="4 6" id="KW-1133">Transmembrane helix</keyword>
<evidence type="ECO:0000256" key="2">
    <source>
        <dbReference type="ARBA" id="ARBA00022475"/>
    </source>
</evidence>
<evidence type="ECO:0000313" key="7">
    <source>
        <dbReference type="EMBL" id="MBI3540238.1"/>
    </source>
</evidence>
<feature type="non-terminal residue" evidence="7">
    <location>
        <position position="266"/>
    </location>
</feature>
<feature type="transmembrane region" description="Helical" evidence="6">
    <location>
        <begin position="125"/>
        <end position="146"/>
    </location>
</feature>
<dbReference type="InterPro" id="IPR050833">
    <property type="entry name" value="Poly_Biosynth_Transport"/>
</dbReference>
<keyword evidence="2" id="KW-1003">Cell membrane</keyword>
<dbReference type="PANTHER" id="PTHR30250">
    <property type="entry name" value="PST FAMILY PREDICTED COLANIC ACID TRANSPORTER"/>
    <property type="match status" value="1"/>
</dbReference>
<evidence type="ECO:0000256" key="4">
    <source>
        <dbReference type="ARBA" id="ARBA00022989"/>
    </source>
</evidence>
<dbReference type="AlphaFoldDB" id="A0A9D6L7A6"/>
<evidence type="ECO:0000256" key="6">
    <source>
        <dbReference type="SAM" id="Phobius"/>
    </source>
</evidence>